<name>A0AAD4CAR4_ASPNN</name>
<reference evidence="1" key="1">
    <citation type="journal article" date="2019" name="Beilstein J. Org. Chem.">
        <title>Nanangenines: drimane sesquiterpenoids as the dominant metabolite cohort of a novel Australian fungus, Aspergillus nanangensis.</title>
        <authorList>
            <person name="Lacey H.J."/>
            <person name="Gilchrist C.L.M."/>
            <person name="Crombie A."/>
            <person name="Kalaitzis J.A."/>
            <person name="Vuong D."/>
            <person name="Rutledge P.J."/>
            <person name="Turner P."/>
            <person name="Pitt J.I."/>
            <person name="Lacey E."/>
            <person name="Chooi Y.H."/>
            <person name="Piggott A.M."/>
        </authorList>
    </citation>
    <scope>NUCLEOTIDE SEQUENCE</scope>
    <source>
        <strain evidence="1">MST-FP2251</strain>
    </source>
</reference>
<evidence type="ECO:0000313" key="1">
    <source>
        <dbReference type="EMBL" id="KAF9882995.1"/>
    </source>
</evidence>
<keyword evidence="2" id="KW-1185">Reference proteome</keyword>
<dbReference type="AlphaFoldDB" id="A0AAD4CAR4"/>
<sequence length="214" mass="25150">MFNSKLRGCIELWRHRRVSRESESKDSEIWGDWTRPDRPTSVEVRVAQGSEHNSAVDLMPCHLQWAKKEATDDPDRRDILTHVAYEASYLRAENAYYRKIRRAAILFQAKIEAALLTSNSVLQLRSRLEQIQKLTPGEKRTTKGWRQSVLRFVMPRTTILRTAIDDCQVALKQVDTRYQNLQKAEQNFGFVLRRIDQEYTDLFSVRLSRGMPYF</sequence>
<reference evidence="1" key="2">
    <citation type="submission" date="2020-02" db="EMBL/GenBank/DDBJ databases">
        <authorList>
            <person name="Gilchrist C.L.M."/>
            <person name="Chooi Y.-H."/>
        </authorList>
    </citation>
    <scope>NUCLEOTIDE SEQUENCE</scope>
    <source>
        <strain evidence="1">MST-FP2251</strain>
    </source>
</reference>
<proteinExistence type="predicted"/>
<comment type="caution">
    <text evidence="1">The sequence shown here is derived from an EMBL/GenBank/DDBJ whole genome shotgun (WGS) entry which is preliminary data.</text>
</comment>
<gene>
    <name evidence="1" type="ORF">FE257_004351</name>
</gene>
<accession>A0AAD4CAR4</accession>
<dbReference type="Proteomes" id="UP001194746">
    <property type="component" value="Unassembled WGS sequence"/>
</dbReference>
<dbReference type="EMBL" id="VCAU01000194">
    <property type="protein sequence ID" value="KAF9882995.1"/>
    <property type="molecule type" value="Genomic_DNA"/>
</dbReference>
<protein>
    <submittedName>
        <fullName evidence="1">Uncharacterized protein</fullName>
    </submittedName>
</protein>
<organism evidence="1 2">
    <name type="scientific">Aspergillus nanangensis</name>
    <dbReference type="NCBI Taxonomy" id="2582783"/>
    <lineage>
        <taxon>Eukaryota</taxon>
        <taxon>Fungi</taxon>
        <taxon>Dikarya</taxon>
        <taxon>Ascomycota</taxon>
        <taxon>Pezizomycotina</taxon>
        <taxon>Eurotiomycetes</taxon>
        <taxon>Eurotiomycetidae</taxon>
        <taxon>Eurotiales</taxon>
        <taxon>Aspergillaceae</taxon>
        <taxon>Aspergillus</taxon>
        <taxon>Aspergillus subgen. Circumdati</taxon>
    </lineage>
</organism>
<evidence type="ECO:0000313" key="2">
    <source>
        <dbReference type="Proteomes" id="UP001194746"/>
    </source>
</evidence>